<dbReference type="EMBL" id="SJPW01000001">
    <property type="protein sequence ID" value="TWU59897.1"/>
    <property type="molecule type" value="Genomic_DNA"/>
</dbReference>
<organism evidence="2 3">
    <name type="scientific">Rubripirellula tenax</name>
    <dbReference type="NCBI Taxonomy" id="2528015"/>
    <lineage>
        <taxon>Bacteria</taxon>
        <taxon>Pseudomonadati</taxon>
        <taxon>Planctomycetota</taxon>
        <taxon>Planctomycetia</taxon>
        <taxon>Pirellulales</taxon>
        <taxon>Pirellulaceae</taxon>
        <taxon>Rubripirellula</taxon>
    </lineage>
</organism>
<accession>A0A5C6FIJ8</accession>
<keyword evidence="1" id="KW-1133">Transmembrane helix</keyword>
<protein>
    <submittedName>
        <fullName evidence="2">Uncharacterized protein</fullName>
    </submittedName>
</protein>
<evidence type="ECO:0000313" key="2">
    <source>
        <dbReference type="EMBL" id="TWU59897.1"/>
    </source>
</evidence>
<keyword evidence="3" id="KW-1185">Reference proteome</keyword>
<keyword evidence="1" id="KW-0812">Transmembrane</keyword>
<evidence type="ECO:0000256" key="1">
    <source>
        <dbReference type="SAM" id="Phobius"/>
    </source>
</evidence>
<dbReference type="Proteomes" id="UP000318288">
    <property type="component" value="Unassembled WGS sequence"/>
</dbReference>
<proteinExistence type="predicted"/>
<gene>
    <name evidence="2" type="ORF">Poly51_01700</name>
</gene>
<dbReference type="OrthoDB" id="9903308at2"/>
<comment type="caution">
    <text evidence="2">The sequence shown here is derived from an EMBL/GenBank/DDBJ whole genome shotgun (WGS) entry which is preliminary data.</text>
</comment>
<evidence type="ECO:0000313" key="3">
    <source>
        <dbReference type="Proteomes" id="UP000318288"/>
    </source>
</evidence>
<name>A0A5C6FIJ8_9BACT</name>
<reference evidence="2 3" key="1">
    <citation type="submission" date="2019-02" db="EMBL/GenBank/DDBJ databases">
        <title>Deep-cultivation of Planctomycetes and their phenomic and genomic characterization uncovers novel biology.</title>
        <authorList>
            <person name="Wiegand S."/>
            <person name="Jogler M."/>
            <person name="Boedeker C."/>
            <person name="Pinto D."/>
            <person name="Vollmers J."/>
            <person name="Rivas-Marin E."/>
            <person name="Kohn T."/>
            <person name="Peeters S.H."/>
            <person name="Heuer A."/>
            <person name="Rast P."/>
            <person name="Oberbeckmann S."/>
            <person name="Bunk B."/>
            <person name="Jeske O."/>
            <person name="Meyerdierks A."/>
            <person name="Storesund J.E."/>
            <person name="Kallscheuer N."/>
            <person name="Luecker S."/>
            <person name="Lage O.M."/>
            <person name="Pohl T."/>
            <person name="Merkel B.J."/>
            <person name="Hornburger P."/>
            <person name="Mueller R.-W."/>
            <person name="Bruemmer F."/>
            <person name="Labrenz M."/>
            <person name="Spormann A.M."/>
            <person name="Op Den Camp H."/>
            <person name="Overmann J."/>
            <person name="Amann R."/>
            <person name="Jetten M.S.M."/>
            <person name="Mascher T."/>
            <person name="Medema M.H."/>
            <person name="Devos D.P."/>
            <person name="Kaster A.-K."/>
            <person name="Ovreas L."/>
            <person name="Rohde M."/>
            <person name="Galperin M.Y."/>
            <person name="Jogler C."/>
        </authorList>
    </citation>
    <scope>NUCLEOTIDE SEQUENCE [LARGE SCALE GENOMIC DNA]</scope>
    <source>
        <strain evidence="2 3">Poly51</strain>
    </source>
</reference>
<dbReference type="AlphaFoldDB" id="A0A5C6FIJ8"/>
<dbReference type="RefSeq" id="WP_146453458.1">
    <property type="nucleotide sequence ID" value="NZ_SJPW01000001.1"/>
</dbReference>
<sequence>MSATPSEKTPSSKQTKQIVLVAILSIGLLIAMLTQPSDESSELSESSDLAATLATVATISPATATPILRTTTAIANFSQTRTLPRTELNQIRKTPLFRSDLKSPSTIAASEAVRAVYGSALGHRALVDREILTDGQSLSDGRTIVRVTSDGIQLSKNVP</sequence>
<feature type="transmembrane region" description="Helical" evidence="1">
    <location>
        <begin position="18"/>
        <end position="34"/>
    </location>
</feature>
<keyword evidence="1" id="KW-0472">Membrane</keyword>